<dbReference type="GO" id="GO:0004342">
    <property type="term" value="F:glucosamine-6-phosphate deaminase activity"/>
    <property type="evidence" value="ECO:0007669"/>
    <property type="project" value="UniProtKB-EC"/>
</dbReference>
<keyword evidence="2 3" id="KW-0119">Carbohydrate metabolism</keyword>
<evidence type="ECO:0000313" key="6">
    <source>
        <dbReference type="Proteomes" id="UP001597109"/>
    </source>
</evidence>
<dbReference type="Proteomes" id="UP001597109">
    <property type="component" value="Unassembled WGS sequence"/>
</dbReference>
<evidence type="ECO:0000259" key="4">
    <source>
        <dbReference type="Pfam" id="PF01182"/>
    </source>
</evidence>
<evidence type="ECO:0000256" key="3">
    <source>
        <dbReference type="HAMAP-Rule" id="MF_01241"/>
    </source>
</evidence>
<comment type="function">
    <text evidence="3">Catalyzes the reversible isomerization-deamination of glucosamine 6-phosphate (GlcN6P) to form fructose 6-phosphate (Fru6P) and ammonium ion.</text>
</comment>
<feature type="domain" description="Glucosamine/galactosamine-6-phosphate isomerase" evidence="4">
    <location>
        <begin position="23"/>
        <end position="232"/>
    </location>
</feature>
<accession>A0ABW3L6U5</accession>
<dbReference type="EMBL" id="JBHTKI010000003">
    <property type="protein sequence ID" value="MFD1030139.1"/>
    <property type="molecule type" value="Genomic_DNA"/>
</dbReference>
<gene>
    <name evidence="3 5" type="primary">nagB</name>
    <name evidence="5" type="ORF">ACFQ1X_01625</name>
</gene>
<dbReference type="InterPro" id="IPR037171">
    <property type="entry name" value="NagB/RpiA_transferase-like"/>
</dbReference>
<dbReference type="Pfam" id="PF01182">
    <property type="entry name" value="Glucosamine_iso"/>
    <property type="match status" value="1"/>
</dbReference>
<feature type="active site" description="For ring-opening step" evidence="3">
    <location>
        <position position="142"/>
    </location>
</feature>
<comment type="caution">
    <text evidence="3">Lacks conserved residue(s) required for the propagation of feature annotation.</text>
</comment>
<dbReference type="PROSITE" id="PS01161">
    <property type="entry name" value="GLC_GALNAC_ISOMERASE"/>
    <property type="match status" value="1"/>
</dbReference>
<dbReference type="PANTHER" id="PTHR11280">
    <property type="entry name" value="GLUCOSAMINE-6-PHOSPHATE ISOMERASE"/>
    <property type="match status" value="1"/>
</dbReference>
<organism evidence="5 6">
    <name type="scientific">Metaplanococcus flavidus</name>
    <dbReference type="NCBI Taxonomy" id="569883"/>
    <lineage>
        <taxon>Bacteria</taxon>
        <taxon>Bacillati</taxon>
        <taxon>Bacillota</taxon>
        <taxon>Bacilli</taxon>
        <taxon>Bacillales</taxon>
        <taxon>Caryophanaceae</taxon>
        <taxon>Metaplanococcus</taxon>
    </lineage>
</organism>
<feature type="active site" description="Proton acceptor; for enolization step" evidence="3">
    <location>
        <position position="73"/>
    </location>
</feature>
<evidence type="ECO:0000256" key="2">
    <source>
        <dbReference type="ARBA" id="ARBA00023277"/>
    </source>
</evidence>
<dbReference type="SUPFAM" id="SSF100950">
    <property type="entry name" value="NagB/RpiA/CoA transferase-like"/>
    <property type="match status" value="1"/>
</dbReference>
<dbReference type="Gene3D" id="3.40.50.1360">
    <property type="match status" value="1"/>
</dbReference>
<sequence>MIKSKMFQWIEVSSYEQMSEIAATIFAEQLLSKPDSVLGLATGGSPLGFYKELVRRHQEEEFSFARATTFNLDEYVGIGPGDATSYHEFMNENLFRHIDLPETRRHLPNGLATDLDAECSRYEKLIGESGGIDLQLLGIGVNGHIGFNEPGTPFDSRTHVIELTEATRQSNARFFDREQDIPKKALTMGIGTIMAARKIVLLAFGDNKMDAVERLENGAVTEEFPASILHKHPHVTVIYGK</sequence>
<comment type="catalytic activity">
    <reaction evidence="3">
        <text>alpha-D-glucosamine 6-phosphate + H2O = beta-D-fructose 6-phosphate + NH4(+)</text>
        <dbReference type="Rhea" id="RHEA:12172"/>
        <dbReference type="ChEBI" id="CHEBI:15377"/>
        <dbReference type="ChEBI" id="CHEBI:28938"/>
        <dbReference type="ChEBI" id="CHEBI:57634"/>
        <dbReference type="ChEBI" id="CHEBI:75989"/>
        <dbReference type="EC" id="3.5.99.6"/>
    </reaction>
</comment>
<dbReference type="EC" id="3.5.99.6" evidence="3"/>
<dbReference type="CDD" id="cd01399">
    <property type="entry name" value="GlcN6P_deaminase"/>
    <property type="match status" value="1"/>
</dbReference>
<feature type="active site" description="For ring-opening step" evidence="3">
    <location>
        <position position="149"/>
    </location>
</feature>
<keyword evidence="6" id="KW-1185">Reference proteome</keyword>
<name>A0ABW3L6U5_9BACL</name>
<proteinExistence type="inferred from homology"/>
<comment type="caution">
    <text evidence="5">The sequence shown here is derived from an EMBL/GenBank/DDBJ whole genome shotgun (WGS) entry which is preliminary data.</text>
</comment>
<feature type="active site" description="Proton acceptor; for ring-opening step" evidence="3">
    <location>
        <position position="144"/>
    </location>
</feature>
<keyword evidence="1 3" id="KW-0378">Hydrolase</keyword>
<dbReference type="InterPro" id="IPR006148">
    <property type="entry name" value="Glc/Gal-6P_isomerase"/>
</dbReference>
<comment type="pathway">
    <text evidence="3">Amino-sugar metabolism; N-acetylneuraminate degradation; D-fructose 6-phosphate from N-acetylneuraminate: step 5/5.</text>
</comment>
<dbReference type="HAMAP" id="MF_01241">
    <property type="entry name" value="GlcN6P_deamin"/>
    <property type="match status" value="1"/>
</dbReference>
<evidence type="ECO:0000313" key="5">
    <source>
        <dbReference type="EMBL" id="MFD1030139.1"/>
    </source>
</evidence>
<evidence type="ECO:0000256" key="1">
    <source>
        <dbReference type="ARBA" id="ARBA00022801"/>
    </source>
</evidence>
<reference evidence="6" key="1">
    <citation type="journal article" date="2019" name="Int. J. Syst. Evol. Microbiol.">
        <title>The Global Catalogue of Microorganisms (GCM) 10K type strain sequencing project: providing services to taxonomists for standard genome sequencing and annotation.</title>
        <authorList>
            <consortium name="The Broad Institute Genomics Platform"/>
            <consortium name="The Broad Institute Genome Sequencing Center for Infectious Disease"/>
            <person name="Wu L."/>
            <person name="Ma J."/>
        </authorList>
    </citation>
    <scope>NUCLEOTIDE SEQUENCE [LARGE SCALE GENOMIC DNA]</scope>
    <source>
        <strain evidence="6">CCUG 56756</strain>
    </source>
</reference>
<dbReference type="InterPro" id="IPR018321">
    <property type="entry name" value="Glucosamine6P_isomerase_CS"/>
</dbReference>
<protein>
    <recommendedName>
        <fullName evidence="3">Glucosamine-6-phosphate deaminase</fullName>
        <ecNumber evidence="3">3.5.99.6</ecNumber>
    </recommendedName>
    <alternativeName>
        <fullName evidence="3">GlcN6P deaminase</fullName>
        <shortName evidence="3">GNPDA</shortName>
    </alternativeName>
    <alternativeName>
        <fullName evidence="3">Glucosamine-6-phosphate isomerase</fullName>
    </alternativeName>
</protein>
<dbReference type="InterPro" id="IPR004547">
    <property type="entry name" value="Glucosamine6P_isomerase"/>
</dbReference>
<dbReference type="NCBIfam" id="TIGR00502">
    <property type="entry name" value="nagB"/>
    <property type="match status" value="1"/>
</dbReference>
<dbReference type="RefSeq" id="WP_379081083.1">
    <property type="nucleotide sequence ID" value="NZ_JBHTKI010000003.1"/>
</dbReference>
<comment type="similarity">
    <text evidence="3">Belongs to the glucosamine/galactosamine-6-phosphate isomerase family. NagB subfamily.</text>
</comment>
<dbReference type="PANTHER" id="PTHR11280:SF5">
    <property type="entry name" value="GLUCOSAMINE-6-PHOSPHATE ISOMERASE"/>
    <property type="match status" value="1"/>
</dbReference>